<protein>
    <submittedName>
        <fullName evidence="2">DUF262 domain-containing protein</fullName>
    </submittedName>
</protein>
<dbReference type="EMBL" id="JAXUAC010000087">
    <property type="protein sequence ID" value="MDZ7514364.1"/>
    <property type="molecule type" value="Genomic_DNA"/>
</dbReference>
<name>A0ABU5MNN8_9GAMM</name>
<feature type="non-terminal residue" evidence="2">
    <location>
        <position position="204"/>
    </location>
</feature>
<evidence type="ECO:0000313" key="2">
    <source>
        <dbReference type="EMBL" id="MDZ7514364.1"/>
    </source>
</evidence>
<evidence type="ECO:0000313" key="3">
    <source>
        <dbReference type="Proteomes" id="UP001290894"/>
    </source>
</evidence>
<sequence>MESLLLEMPVPPIYVIEDQVGKYELIDGLQRISSYLHFRGVLDSPYSLPRVQLGESLRLADCDIVPALNGLLYSDLPTALQIRLKRAFVRVEVIRKNSDPRLKYHMFKRLNTGGILLSDQQLRNCTIRLLDNRFTDFLGEMSNDENFKTCIQNLTDDRLRASYDQELVLRFFAFKYDLASFKHDVSDFLTDYMEKVSDAGHDQH</sequence>
<reference evidence="2 3" key="1">
    <citation type="submission" date="2023-12" db="EMBL/GenBank/DDBJ databases">
        <title>'Antibacterial potential of Stenotrophomonas maltophilia cystic fibrosis isolates' (manuscript under preparation).</title>
        <authorList>
            <person name="Crisan C.V."/>
            <person name="Pettis M."/>
            <person name="Goldberg J.B."/>
        </authorList>
    </citation>
    <scope>NUCLEOTIDE SEQUENCE [LARGE SCALE GENOMIC DNA]</scope>
    <source>
        <strain evidence="2 3">CCV155</strain>
    </source>
</reference>
<gene>
    <name evidence="2" type="ORF">U5F72_21430</name>
</gene>
<dbReference type="RefSeq" id="WP_322546944.1">
    <property type="nucleotide sequence ID" value="NZ_JAXUAC010000087.1"/>
</dbReference>
<organism evidence="2 3">
    <name type="scientific">Stenotrophomonas muris</name>
    <dbReference type="NCBI Taxonomy" id="2963283"/>
    <lineage>
        <taxon>Bacteria</taxon>
        <taxon>Pseudomonadati</taxon>
        <taxon>Pseudomonadota</taxon>
        <taxon>Gammaproteobacteria</taxon>
        <taxon>Lysobacterales</taxon>
        <taxon>Lysobacteraceae</taxon>
        <taxon>Stenotrophomonas</taxon>
    </lineage>
</organism>
<comment type="caution">
    <text evidence="2">The sequence shown here is derived from an EMBL/GenBank/DDBJ whole genome shotgun (WGS) entry which is preliminary data.</text>
</comment>
<proteinExistence type="predicted"/>
<accession>A0ABU5MNN8</accession>
<dbReference type="PANTHER" id="PTHR39639:SF1">
    <property type="entry name" value="DUF262 DOMAIN-CONTAINING PROTEIN"/>
    <property type="match status" value="1"/>
</dbReference>
<evidence type="ECO:0000259" key="1">
    <source>
        <dbReference type="Pfam" id="PF03235"/>
    </source>
</evidence>
<dbReference type="InterPro" id="IPR004919">
    <property type="entry name" value="GmrSD_N"/>
</dbReference>
<feature type="domain" description="GmrSD restriction endonucleases N-terminal" evidence="1">
    <location>
        <begin position="1"/>
        <end position="126"/>
    </location>
</feature>
<dbReference type="PANTHER" id="PTHR39639">
    <property type="entry name" value="CHROMOSOME 16, WHOLE GENOME SHOTGUN SEQUENCE"/>
    <property type="match status" value="1"/>
</dbReference>
<keyword evidence="3" id="KW-1185">Reference proteome</keyword>
<dbReference type="Pfam" id="PF03235">
    <property type="entry name" value="GmrSD_N"/>
    <property type="match status" value="1"/>
</dbReference>
<dbReference type="Proteomes" id="UP001290894">
    <property type="component" value="Unassembled WGS sequence"/>
</dbReference>